<sequence>MSDRQLTEIAAGFTYTEGPRWREGRLWFVDFYTHSVNVVNADGSVERVCTVDHQPSGLGWLPDGRMLVVSMKDRKILRRETDGSLVEHADISAHCRGYANDMVVAANGQAYVGEFGFDLMGGADHEHGVVVLVDTDGTSRVAADGLSFPNGMCISPDGKTLYVNELFGNRISRFDIASDGTLGHREDFASFEDLGDEPNVEKRLAACTIAPDGQALDAEGAIWIADCVNQRAVRLGEGGVVLDEVSTAPLGVFAVALGGDDGRTLFLSVAPDFDESRRSAAREAKVLATTIDVPHAGRP</sequence>
<evidence type="ECO:0000256" key="2">
    <source>
        <dbReference type="ARBA" id="ARBA00022801"/>
    </source>
</evidence>
<dbReference type="InterPro" id="IPR011042">
    <property type="entry name" value="6-blade_b-propeller_TolB-like"/>
</dbReference>
<protein>
    <submittedName>
        <fullName evidence="4">Gluconolactonase</fullName>
    </submittedName>
</protein>
<organism evidence="4 5">
    <name type="scientific">Rhodococcus oxybenzonivorans</name>
    <dbReference type="NCBI Taxonomy" id="1990687"/>
    <lineage>
        <taxon>Bacteria</taxon>
        <taxon>Bacillati</taxon>
        <taxon>Actinomycetota</taxon>
        <taxon>Actinomycetes</taxon>
        <taxon>Mycobacteriales</taxon>
        <taxon>Nocardiaceae</taxon>
        <taxon>Rhodococcus</taxon>
    </lineage>
</organism>
<dbReference type="RefSeq" id="WP_109335668.1">
    <property type="nucleotide sequence ID" value="NZ_CP021355.1"/>
</dbReference>
<dbReference type="AlphaFoldDB" id="A0A2S2C5S6"/>
<keyword evidence="2" id="KW-0378">Hydrolase</keyword>
<comment type="similarity">
    <text evidence="1">Belongs to the SMP-30/CGR1 family.</text>
</comment>
<evidence type="ECO:0000259" key="3">
    <source>
        <dbReference type="Pfam" id="PF08450"/>
    </source>
</evidence>
<dbReference type="KEGG" id="roz:CBI38_32380"/>
<evidence type="ECO:0000313" key="5">
    <source>
        <dbReference type="Proteomes" id="UP000245711"/>
    </source>
</evidence>
<evidence type="ECO:0000256" key="1">
    <source>
        <dbReference type="ARBA" id="ARBA00008853"/>
    </source>
</evidence>
<keyword evidence="4" id="KW-0614">Plasmid</keyword>
<dbReference type="InterPro" id="IPR013658">
    <property type="entry name" value="SGL"/>
</dbReference>
<dbReference type="PANTHER" id="PTHR47572:SF4">
    <property type="entry name" value="LACTONASE DRP35"/>
    <property type="match status" value="1"/>
</dbReference>
<dbReference type="EMBL" id="CP021355">
    <property type="protein sequence ID" value="AWK76199.1"/>
    <property type="molecule type" value="Genomic_DNA"/>
</dbReference>
<gene>
    <name evidence="4" type="ORF">CBI38_32380</name>
</gene>
<reference evidence="4 5" key="1">
    <citation type="submission" date="2017-05" db="EMBL/GenBank/DDBJ databases">
        <title>Isolation of Rhodococcus sp. S2-17 biodegrading of BP-3.</title>
        <authorList>
            <person name="Lee Y."/>
            <person name="Kim K.H."/>
            <person name="Chun B.H."/>
            <person name="Jung H.S."/>
            <person name="Jeon C.O."/>
        </authorList>
    </citation>
    <scope>NUCLEOTIDE SEQUENCE [LARGE SCALE GENOMIC DNA]</scope>
    <source>
        <strain evidence="4 5">S2-17</strain>
        <plasmid evidence="5">prb98</plasmid>
    </source>
</reference>
<dbReference type="InterPro" id="IPR051262">
    <property type="entry name" value="SMP-30/CGR1_Lactonase"/>
</dbReference>
<dbReference type="PANTHER" id="PTHR47572">
    <property type="entry name" value="LIPOPROTEIN-RELATED"/>
    <property type="match status" value="1"/>
</dbReference>
<dbReference type="OrthoDB" id="2633250at2"/>
<dbReference type="Gene3D" id="2.120.10.30">
    <property type="entry name" value="TolB, C-terminal domain"/>
    <property type="match status" value="1"/>
</dbReference>
<feature type="domain" description="SMP-30/Gluconolactonase/LRE-like region" evidence="3">
    <location>
        <begin position="16"/>
        <end position="270"/>
    </location>
</feature>
<dbReference type="Pfam" id="PF08450">
    <property type="entry name" value="SGL"/>
    <property type="match status" value="1"/>
</dbReference>
<geneLocation type="plasmid" evidence="5">
    <name>prb98</name>
</geneLocation>
<dbReference type="Proteomes" id="UP000245711">
    <property type="component" value="Plasmid pRB98"/>
</dbReference>
<name>A0A2S2C5S6_9NOCA</name>
<accession>A0A2S2C5S6</accession>
<dbReference type="SUPFAM" id="SSF63829">
    <property type="entry name" value="Calcium-dependent phosphotriesterase"/>
    <property type="match status" value="1"/>
</dbReference>
<dbReference type="GO" id="GO:0016787">
    <property type="term" value="F:hydrolase activity"/>
    <property type="evidence" value="ECO:0007669"/>
    <property type="project" value="UniProtKB-KW"/>
</dbReference>
<evidence type="ECO:0000313" key="4">
    <source>
        <dbReference type="EMBL" id="AWK76199.1"/>
    </source>
</evidence>
<proteinExistence type="inferred from homology"/>
<keyword evidence="5" id="KW-1185">Reference proteome</keyword>